<gene>
    <name evidence="1" type="ORF">GGQ60_002730</name>
</gene>
<proteinExistence type="predicted"/>
<evidence type="ECO:0000313" key="2">
    <source>
        <dbReference type="Proteomes" id="UP000532273"/>
    </source>
</evidence>
<protein>
    <submittedName>
        <fullName evidence="1">Uncharacterized protein</fullName>
    </submittedName>
</protein>
<evidence type="ECO:0000313" key="1">
    <source>
        <dbReference type="EMBL" id="MBB4108721.1"/>
    </source>
</evidence>
<dbReference type="Proteomes" id="UP000532273">
    <property type="component" value="Unassembled WGS sequence"/>
</dbReference>
<accession>A0A7W6KD60</accession>
<dbReference type="AlphaFoldDB" id="A0A7W6KD60"/>
<dbReference type="EMBL" id="JACIEF010000003">
    <property type="protein sequence ID" value="MBB4108721.1"/>
    <property type="molecule type" value="Genomic_DNA"/>
</dbReference>
<organism evidence="1 2">
    <name type="scientific">Pedobacter zeae</name>
    <dbReference type="NCBI Taxonomy" id="1737356"/>
    <lineage>
        <taxon>Bacteria</taxon>
        <taxon>Pseudomonadati</taxon>
        <taxon>Bacteroidota</taxon>
        <taxon>Sphingobacteriia</taxon>
        <taxon>Sphingobacteriales</taxon>
        <taxon>Sphingobacteriaceae</taxon>
        <taxon>Pedobacter</taxon>
    </lineage>
</organism>
<name>A0A7W6KD60_9SPHI</name>
<comment type="caution">
    <text evidence="1">The sequence shown here is derived from an EMBL/GenBank/DDBJ whole genome shotgun (WGS) entry which is preliminary data.</text>
</comment>
<reference evidence="1 2" key="1">
    <citation type="submission" date="2020-08" db="EMBL/GenBank/DDBJ databases">
        <title>Genomic Encyclopedia of Type Strains, Phase IV (KMG-IV): sequencing the most valuable type-strain genomes for metagenomic binning, comparative biology and taxonomic classification.</title>
        <authorList>
            <person name="Goeker M."/>
        </authorList>
    </citation>
    <scope>NUCLEOTIDE SEQUENCE [LARGE SCALE GENOMIC DNA]</scope>
    <source>
        <strain evidence="1 2">DSM 100774</strain>
    </source>
</reference>
<sequence length="31" mass="3784">MNLHFYVNDTLSYGFYMELSNKDLKISRNRN</sequence>